<organism evidence="1 2">
    <name type="scientific">Siccirubricoccus deserti</name>
    <dbReference type="NCBI Taxonomy" id="2013562"/>
    <lineage>
        <taxon>Bacteria</taxon>
        <taxon>Pseudomonadati</taxon>
        <taxon>Pseudomonadota</taxon>
        <taxon>Alphaproteobacteria</taxon>
        <taxon>Acetobacterales</taxon>
        <taxon>Roseomonadaceae</taxon>
        <taxon>Siccirubricoccus</taxon>
    </lineage>
</organism>
<sequence length="135" mass="14918">MPSDSPYTVPPGLDDIVELAEAAFAAMPKPLRDLVRGVAIIVEDSPDDETLAELGLDNAWDLTGLYRGTPLTQKSVLDVPQEPDTVLLFREPILLEWIETGEDLFGLVRNVLIHEIGHHFGFSDEDIARLEGEEP</sequence>
<dbReference type="EMBL" id="JACOMF010000003">
    <property type="protein sequence ID" value="MBC4014373.1"/>
    <property type="molecule type" value="Genomic_DNA"/>
</dbReference>
<evidence type="ECO:0000313" key="2">
    <source>
        <dbReference type="Proteomes" id="UP000600101"/>
    </source>
</evidence>
<gene>
    <name evidence="1" type="ORF">H7965_03470</name>
</gene>
<dbReference type="CDD" id="cd12952">
    <property type="entry name" value="MMP_ACEL2062"/>
    <property type="match status" value="1"/>
</dbReference>
<dbReference type="SUPFAM" id="SSF55486">
    <property type="entry name" value="Metalloproteases ('zincins'), catalytic domain"/>
    <property type="match status" value="1"/>
</dbReference>
<dbReference type="Pfam" id="PF06262">
    <property type="entry name" value="Zincin_1"/>
    <property type="match status" value="1"/>
</dbReference>
<dbReference type="RefSeq" id="WP_186769149.1">
    <property type="nucleotide sequence ID" value="NZ_JACOMF010000003.1"/>
</dbReference>
<reference evidence="1" key="1">
    <citation type="submission" date="2020-08" db="EMBL/GenBank/DDBJ databases">
        <authorList>
            <person name="Hu Y."/>
            <person name="Nguyen S.V."/>
            <person name="Li F."/>
            <person name="Fanning S."/>
        </authorList>
    </citation>
    <scope>NUCLEOTIDE SEQUENCE</scope>
    <source>
        <strain evidence="1">SYSU D8009</strain>
    </source>
</reference>
<dbReference type="InterPro" id="IPR010428">
    <property type="entry name" value="Zincin_1"/>
</dbReference>
<dbReference type="Gene3D" id="3.30.2010.20">
    <property type="match status" value="1"/>
</dbReference>
<protein>
    <submittedName>
        <fullName evidence="1">Metallopeptidase family protein</fullName>
    </submittedName>
</protein>
<accession>A0A9X0QWV8</accession>
<dbReference type="Proteomes" id="UP000600101">
    <property type="component" value="Unassembled WGS sequence"/>
</dbReference>
<evidence type="ECO:0000313" key="1">
    <source>
        <dbReference type="EMBL" id="MBC4014373.1"/>
    </source>
</evidence>
<proteinExistence type="predicted"/>
<dbReference type="InterPro" id="IPR038555">
    <property type="entry name" value="Zincin_1_sf"/>
</dbReference>
<name>A0A9X0QWV8_9PROT</name>
<keyword evidence="2" id="KW-1185">Reference proteome</keyword>
<dbReference type="AlphaFoldDB" id="A0A9X0QWV8"/>
<comment type="caution">
    <text evidence="1">The sequence shown here is derived from an EMBL/GenBank/DDBJ whole genome shotgun (WGS) entry which is preliminary data.</text>
</comment>